<keyword evidence="1" id="KW-0808">Transferase</keyword>
<proteinExistence type="predicted"/>
<dbReference type="InterPro" id="IPR016181">
    <property type="entry name" value="Acyl_CoA_acyltransferase"/>
</dbReference>
<protein>
    <submittedName>
        <fullName evidence="1">GNAT family N-acetyltransferase</fullName>
    </submittedName>
</protein>
<evidence type="ECO:0000313" key="1">
    <source>
        <dbReference type="EMBL" id="TES84399.1"/>
    </source>
</evidence>
<dbReference type="AlphaFoldDB" id="A0A523QG58"/>
<reference evidence="1 2" key="1">
    <citation type="submission" date="2019-03" db="EMBL/GenBank/DDBJ databases">
        <title>Metabolic potential of uncultured bacteria and archaea associated with petroleum seepage in deep-sea sediments.</title>
        <authorList>
            <person name="Dong X."/>
            <person name="Hubert C."/>
        </authorList>
    </citation>
    <scope>NUCLEOTIDE SEQUENCE [LARGE SCALE GENOMIC DNA]</scope>
    <source>
        <strain evidence="1">E44_bin92</strain>
    </source>
</reference>
<name>A0A523QG58_UNCAE</name>
<evidence type="ECO:0000313" key="2">
    <source>
        <dbReference type="Proteomes" id="UP000320781"/>
    </source>
</evidence>
<dbReference type="GO" id="GO:0016740">
    <property type="term" value="F:transferase activity"/>
    <property type="evidence" value="ECO:0007669"/>
    <property type="project" value="UniProtKB-KW"/>
</dbReference>
<dbReference type="Proteomes" id="UP000320781">
    <property type="component" value="Unassembled WGS sequence"/>
</dbReference>
<dbReference type="EMBL" id="SOKU01000330">
    <property type="protein sequence ID" value="TES84399.1"/>
    <property type="molecule type" value="Genomic_DNA"/>
</dbReference>
<accession>A0A523QG58</accession>
<dbReference type="Gene3D" id="3.40.630.30">
    <property type="match status" value="1"/>
</dbReference>
<comment type="caution">
    <text evidence="1">The sequence shown here is derived from an EMBL/GenBank/DDBJ whole genome shotgun (WGS) entry which is preliminary data.</text>
</comment>
<organism evidence="1 2">
    <name type="scientific">Aerophobetes bacterium</name>
    <dbReference type="NCBI Taxonomy" id="2030807"/>
    <lineage>
        <taxon>Bacteria</taxon>
        <taxon>Candidatus Aerophobota</taxon>
    </lineage>
</organism>
<sequence>MISSLKEPHRYTRMDFRIRKYELKDRDNVRDLCCDTGFLGNPIDPVFGDRDLFADIHTKYYLEKEPESAFIAEERGRMVGYVLSCKNDRDFRRYFILRTLPLTALKLVWRYFTQYNEKERRYARWLLFRSLRETPRMPKDSAHLHIDLERKHRSKDTGKRLAEELFSYLRNNKVKRVCGGVFSFEKRRKPGLYEKVLERIGIKGTNFRIYDKKETTAWRGLMKGKVYLLRLVREL</sequence>
<gene>
    <name evidence="1" type="ORF">E3J95_06710</name>
</gene>
<dbReference type="SUPFAM" id="SSF55729">
    <property type="entry name" value="Acyl-CoA N-acyltransferases (Nat)"/>
    <property type="match status" value="1"/>
</dbReference>